<feature type="non-terminal residue" evidence="1">
    <location>
        <position position="769"/>
    </location>
</feature>
<organism evidence="1 2">
    <name type="scientific">Acaulospora colombiana</name>
    <dbReference type="NCBI Taxonomy" id="27376"/>
    <lineage>
        <taxon>Eukaryota</taxon>
        <taxon>Fungi</taxon>
        <taxon>Fungi incertae sedis</taxon>
        <taxon>Mucoromycota</taxon>
        <taxon>Glomeromycotina</taxon>
        <taxon>Glomeromycetes</taxon>
        <taxon>Diversisporales</taxon>
        <taxon>Acaulosporaceae</taxon>
        <taxon>Acaulospora</taxon>
    </lineage>
</organism>
<protein>
    <submittedName>
        <fullName evidence="1">1099_t:CDS:1</fullName>
    </submittedName>
</protein>
<dbReference type="Proteomes" id="UP000789525">
    <property type="component" value="Unassembled WGS sequence"/>
</dbReference>
<proteinExistence type="predicted"/>
<evidence type="ECO:0000313" key="1">
    <source>
        <dbReference type="EMBL" id="CAG8663464.1"/>
    </source>
</evidence>
<name>A0ACA9NLM2_9GLOM</name>
<accession>A0ACA9NLM2</accession>
<keyword evidence="2" id="KW-1185">Reference proteome</keyword>
<feature type="non-terminal residue" evidence="1">
    <location>
        <position position="1"/>
    </location>
</feature>
<comment type="caution">
    <text evidence="1">The sequence shown here is derived from an EMBL/GenBank/DDBJ whole genome shotgun (WGS) entry which is preliminary data.</text>
</comment>
<gene>
    <name evidence="1" type="ORF">ACOLOM_LOCUS8671</name>
</gene>
<evidence type="ECO:0000313" key="2">
    <source>
        <dbReference type="Proteomes" id="UP000789525"/>
    </source>
</evidence>
<dbReference type="EMBL" id="CAJVPT010023101">
    <property type="protein sequence ID" value="CAG8663464.1"/>
    <property type="molecule type" value="Genomic_DNA"/>
</dbReference>
<reference evidence="1" key="1">
    <citation type="submission" date="2021-06" db="EMBL/GenBank/DDBJ databases">
        <authorList>
            <person name="Kallberg Y."/>
            <person name="Tangrot J."/>
            <person name="Rosling A."/>
        </authorList>
    </citation>
    <scope>NUCLEOTIDE SEQUENCE</scope>
    <source>
        <strain evidence="1">CL356</strain>
    </source>
</reference>
<sequence>LFKRTELSSTLDDNLGSTILPEVLDHNDGEHRPPTDIKLLVQELQKPCPLDTLIKLIRELCDIVTKYTFTDLTEVWTYVGELLSPEKPIEARTIAFQFMISCIRGQPAENLGFLRVIFYDCIKSHNMSEDFELRLLALRELCNDGRNISSFEKNLVKLLSEWVNETVQQLDDRNITKEALSNVSQETNSNSTTSAIVSAVETITETTELDPISHLDNPTRLQSVISLLNHVVKFNFAQFEEHDITRLVEDIAIACKKSTDVSDIACCLDFWDIIVRYGYVPANSLESYVQVLCDKVNQKDVISQKSWHIMRNLLRSHCAYGAIKILCSNLESSEVVTPETTNILRGSVSFLGWATWGSEEVDSLLHTYHFTVLSAMNKSAKIYPDVTVHLEILMQINDLVAKCKNIASLEWEIILNILDNTCYHLLDNDGSGSNVKILDTSIKEPSDLTGIPGFVGAYSKLILQIQLLYMSSSFEGSTSRFISLIQKLRDLASETTIIMLLDYYDSEHALYPSSPDWLVMLVDVVNTFFIAKKTPDIRLKVLTMTIDVYEVTKDVYQEQLVEAVILPMLTGLPGETEIDISAVSMDFLVTVLKDAPPRAKTQYFHSSACKCVTSTHSLIDIFQCYLYKADFPEQSMEVYSEIIKILGDFSAPVDCRLTLLQLLVRMRADNDYRIYFVENIDIMDGAHVLRRDCEIMTGHSLSPTSERSGSSNSATSGAEKKVASKKIERRGSLKETVSQLIKPTSIESRTIREDDPAEASRERLWQIPE</sequence>